<evidence type="ECO:0000256" key="1">
    <source>
        <dbReference type="SAM" id="MobiDB-lite"/>
    </source>
</evidence>
<name>H2BWQ3_GILLR</name>
<gene>
    <name evidence="2" type="ORF">Gilli_2405</name>
</gene>
<dbReference type="HOGENOM" id="CLU_3403757_0_0_10"/>
<reference evidence="3" key="1">
    <citation type="journal article" date="2012" name="Stand. Genomic Sci.">
        <title>Genome sequence of the Antarctic rhodopsins-containing flavobacterium Gillisia limnaea type strain (R-8282(T)).</title>
        <authorList>
            <person name="Riedel T."/>
            <person name="Held B."/>
            <person name="Nolan M."/>
            <person name="Lucas S."/>
            <person name="Lapidus A."/>
            <person name="Tice H."/>
            <person name="Del Rio T.G."/>
            <person name="Cheng J.F."/>
            <person name="Han C."/>
            <person name="Tapia R."/>
            <person name="Goodwin L.A."/>
            <person name="Pitluck S."/>
            <person name="Liolios K."/>
            <person name="Mavromatis K."/>
            <person name="Pagani I."/>
            <person name="Ivanova N."/>
            <person name="Mikhailova N."/>
            <person name="Pati A."/>
            <person name="Chen A."/>
            <person name="Palaniappan K."/>
            <person name="Land M."/>
            <person name="Rohde M."/>
            <person name="Tindall B.J."/>
            <person name="Detter J.C."/>
            <person name="Goker M."/>
            <person name="Bristow J."/>
            <person name="Eisen J.A."/>
            <person name="Markowitz V."/>
            <person name="Hugenholtz P."/>
            <person name="Kyrpides N.C."/>
            <person name="Klenk H.P."/>
            <person name="Woyke T."/>
        </authorList>
    </citation>
    <scope>NUCLEOTIDE SEQUENCE [LARGE SCALE GENOMIC DNA]</scope>
    <source>
        <strain evidence="3">DSM 15749 / LMG 21470 / R-8282</strain>
    </source>
</reference>
<feature type="compositionally biased region" description="Low complexity" evidence="1">
    <location>
        <begin position="13"/>
        <end position="30"/>
    </location>
</feature>
<dbReference type="AlphaFoldDB" id="H2BWQ3"/>
<accession>H2BWQ3</accession>
<dbReference type="STRING" id="865937.Gilli_2405"/>
<protein>
    <submittedName>
        <fullName evidence="2">Uncharacterized protein</fullName>
    </submittedName>
</protein>
<evidence type="ECO:0000313" key="2">
    <source>
        <dbReference type="EMBL" id="EHQ03031.1"/>
    </source>
</evidence>
<feature type="compositionally biased region" description="Polar residues" evidence="1">
    <location>
        <begin position="1"/>
        <end position="12"/>
    </location>
</feature>
<organism evidence="2 3">
    <name type="scientific">Gillisia limnaea (strain DSM 15749 / LMG 21470 / R-8282)</name>
    <dbReference type="NCBI Taxonomy" id="865937"/>
    <lineage>
        <taxon>Bacteria</taxon>
        <taxon>Pseudomonadati</taxon>
        <taxon>Bacteroidota</taxon>
        <taxon>Flavobacteriia</taxon>
        <taxon>Flavobacteriales</taxon>
        <taxon>Flavobacteriaceae</taxon>
        <taxon>Gillisia</taxon>
    </lineage>
</organism>
<keyword evidence="3" id="KW-1185">Reference proteome</keyword>
<dbReference type="EMBL" id="JH594606">
    <property type="protein sequence ID" value="EHQ03031.1"/>
    <property type="molecule type" value="Genomic_DNA"/>
</dbReference>
<evidence type="ECO:0000313" key="3">
    <source>
        <dbReference type="Proteomes" id="UP000003844"/>
    </source>
</evidence>
<dbReference type="Proteomes" id="UP000003844">
    <property type="component" value="Unassembled WGS sequence"/>
</dbReference>
<sequence length="30" mass="3183">MDTGISKENLQENLSGSNSVSLNLGHKPVL</sequence>
<proteinExistence type="predicted"/>
<feature type="region of interest" description="Disordered" evidence="1">
    <location>
        <begin position="1"/>
        <end position="30"/>
    </location>
</feature>